<accession>A0A7Y0L4C5</accession>
<dbReference type="RefSeq" id="WP_169099832.1">
    <property type="nucleotide sequence ID" value="NZ_JABBVZ010000036.1"/>
</dbReference>
<organism evidence="1 2">
    <name type="scientific">Sulfobacillus harzensis</name>
    <dbReference type="NCBI Taxonomy" id="2729629"/>
    <lineage>
        <taxon>Bacteria</taxon>
        <taxon>Bacillati</taxon>
        <taxon>Bacillota</taxon>
        <taxon>Clostridia</taxon>
        <taxon>Eubacteriales</taxon>
        <taxon>Clostridiales Family XVII. Incertae Sedis</taxon>
        <taxon>Sulfobacillus</taxon>
    </lineage>
</organism>
<reference evidence="1 2" key="1">
    <citation type="submission" date="2020-04" db="EMBL/GenBank/DDBJ databases">
        <authorList>
            <person name="Zhang R."/>
            <person name="Schippers A."/>
        </authorList>
    </citation>
    <scope>NUCLEOTIDE SEQUENCE [LARGE SCALE GENOMIC DNA]</scope>
    <source>
        <strain evidence="1 2">DSM 109850</strain>
    </source>
</reference>
<dbReference type="Proteomes" id="UP000533476">
    <property type="component" value="Unassembled WGS sequence"/>
</dbReference>
<gene>
    <name evidence="1" type="ORF">HIJ39_11590</name>
</gene>
<evidence type="ECO:0000313" key="2">
    <source>
        <dbReference type="Proteomes" id="UP000533476"/>
    </source>
</evidence>
<comment type="caution">
    <text evidence="1">The sequence shown here is derived from an EMBL/GenBank/DDBJ whole genome shotgun (WGS) entry which is preliminary data.</text>
</comment>
<dbReference type="EMBL" id="JABBVZ010000036">
    <property type="protein sequence ID" value="NMP22990.1"/>
    <property type="molecule type" value="Genomic_DNA"/>
</dbReference>
<proteinExistence type="predicted"/>
<protein>
    <submittedName>
        <fullName evidence="1">ATPase</fullName>
    </submittedName>
</protein>
<keyword evidence="2" id="KW-1185">Reference proteome</keyword>
<name>A0A7Y0L4C5_9FIRM</name>
<evidence type="ECO:0000313" key="1">
    <source>
        <dbReference type="EMBL" id="NMP22990.1"/>
    </source>
</evidence>
<dbReference type="AlphaFoldDB" id="A0A7Y0L4C5"/>
<sequence length="159" mass="18167">MEQELIISEVARLLDKLEELLQDGRRLPWGRQVMVDADAMRTVIQHLRHALPEEVRQAQWIIQERDRIIQSAGHEADQIMSDAMQRARTLAGDAEVVREAQTRADEILRLAESRAREIHQGALAYADEILAQVERTMSRAVEEVRRDRGALNPEQAANS</sequence>